<dbReference type="Pfam" id="PF09335">
    <property type="entry name" value="VTT_dom"/>
    <property type="match status" value="1"/>
</dbReference>
<dbReference type="PANTHER" id="PTHR30353:SF0">
    <property type="entry name" value="TRANSMEMBRANE PROTEIN"/>
    <property type="match status" value="1"/>
</dbReference>
<evidence type="ECO:0000256" key="7">
    <source>
        <dbReference type="RuleBase" id="RU367016"/>
    </source>
</evidence>
<evidence type="ECO:0000256" key="6">
    <source>
        <dbReference type="ARBA" id="ARBA00023136"/>
    </source>
</evidence>
<feature type="transmembrane region" description="Helical" evidence="7">
    <location>
        <begin position="188"/>
        <end position="206"/>
    </location>
</feature>
<feature type="transmembrane region" description="Helical" evidence="7">
    <location>
        <begin position="154"/>
        <end position="176"/>
    </location>
</feature>
<evidence type="ECO:0000256" key="4">
    <source>
        <dbReference type="ARBA" id="ARBA00022692"/>
    </source>
</evidence>
<organism evidence="9 10">
    <name type="scientific">Clostridium homopropionicum DSM 5847</name>
    <dbReference type="NCBI Taxonomy" id="1121318"/>
    <lineage>
        <taxon>Bacteria</taxon>
        <taxon>Bacillati</taxon>
        <taxon>Bacillota</taxon>
        <taxon>Clostridia</taxon>
        <taxon>Eubacteriales</taxon>
        <taxon>Clostridiaceae</taxon>
        <taxon>Clostridium</taxon>
    </lineage>
</organism>
<evidence type="ECO:0000256" key="3">
    <source>
        <dbReference type="ARBA" id="ARBA00022475"/>
    </source>
</evidence>
<keyword evidence="5 7" id="KW-1133">Transmembrane helix</keyword>
<dbReference type="InterPro" id="IPR032816">
    <property type="entry name" value="VTT_dom"/>
</dbReference>
<dbReference type="AlphaFoldDB" id="A0A0L6ZER8"/>
<dbReference type="RefSeq" id="WP_052219726.1">
    <property type="nucleotide sequence ID" value="NZ_LHUR01000005.1"/>
</dbReference>
<evidence type="ECO:0000256" key="1">
    <source>
        <dbReference type="ARBA" id="ARBA00004651"/>
    </source>
</evidence>
<proteinExistence type="inferred from homology"/>
<evidence type="ECO:0000313" key="9">
    <source>
        <dbReference type="EMBL" id="KOA21447.1"/>
    </source>
</evidence>
<keyword evidence="6 7" id="KW-0472">Membrane</keyword>
<dbReference type="PATRIC" id="fig|1121318.3.peg.117"/>
<feature type="transmembrane region" description="Helical" evidence="7">
    <location>
        <begin position="55"/>
        <end position="83"/>
    </location>
</feature>
<name>A0A0L6ZER8_9CLOT</name>
<dbReference type="STRING" id="36844.SAMN04488501_105106"/>
<dbReference type="InterPro" id="IPR032818">
    <property type="entry name" value="DedA-like"/>
</dbReference>
<dbReference type="EMBL" id="LHUR01000005">
    <property type="protein sequence ID" value="KOA21447.1"/>
    <property type="molecule type" value="Genomic_DNA"/>
</dbReference>
<accession>A0A0L6ZER8</accession>
<feature type="domain" description="VTT" evidence="8">
    <location>
        <begin position="49"/>
        <end position="174"/>
    </location>
</feature>
<evidence type="ECO:0000256" key="5">
    <source>
        <dbReference type="ARBA" id="ARBA00022989"/>
    </source>
</evidence>
<feature type="transmembrane region" description="Helical" evidence="7">
    <location>
        <begin position="27"/>
        <end position="49"/>
    </location>
</feature>
<evidence type="ECO:0000259" key="8">
    <source>
        <dbReference type="Pfam" id="PF09335"/>
    </source>
</evidence>
<keyword evidence="10" id="KW-1185">Reference proteome</keyword>
<protein>
    <submittedName>
        <fullName evidence="9">Inner membrane protein YghB</fullName>
    </submittedName>
</protein>
<keyword evidence="4 7" id="KW-0812">Transmembrane</keyword>
<dbReference type="InterPro" id="IPR058127">
    <property type="entry name" value="DedA"/>
</dbReference>
<evidence type="ECO:0000313" key="10">
    <source>
        <dbReference type="Proteomes" id="UP000037043"/>
    </source>
</evidence>
<dbReference type="GO" id="GO:0005886">
    <property type="term" value="C:plasma membrane"/>
    <property type="evidence" value="ECO:0007669"/>
    <property type="project" value="UniProtKB-SubCell"/>
</dbReference>
<dbReference type="Proteomes" id="UP000037043">
    <property type="component" value="Unassembled WGS sequence"/>
</dbReference>
<dbReference type="PANTHER" id="PTHR30353">
    <property type="entry name" value="INNER MEMBRANE PROTEIN DEDA-RELATED"/>
    <property type="match status" value="1"/>
</dbReference>
<dbReference type="NCBIfam" id="NF008102">
    <property type="entry name" value="PRK10847.1"/>
    <property type="match status" value="1"/>
</dbReference>
<gene>
    <name evidence="9" type="primary">yghB</name>
    <name evidence="9" type="ORF">CLHOM_01180</name>
</gene>
<evidence type="ECO:0000256" key="2">
    <source>
        <dbReference type="ARBA" id="ARBA00010792"/>
    </source>
</evidence>
<keyword evidence="3 7" id="KW-1003">Cell membrane</keyword>
<comment type="subcellular location">
    <subcellularLocation>
        <location evidence="1 7">Cell membrane</location>
        <topology evidence="1 7">Multi-pass membrane protein</topology>
    </subcellularLocation>
</comment>
<sequence>MDILIKFINVILHIDTYLNLIVQQYGVLTYAVLFLIIFLETGLVITPFLPGDSMLFAAGALAAISSLNIATLLIIIFLAAFLGDTANYHIGKKIGVKILEREHTRFINKEHLIEAQNFYKKHGSMTIVIARFIPIIRTFAPFVAGIGKMKYKKFISYNMVGGALWVTLFLSGGYFFGNLPFIKENFSYVLIAIILISLMPGVIVFINEKRNGRGNEAF</sequence>
<reference evidence="10" key="1">
    <citation type="submission" date="2015-08" db="EMBL/GenBank/DDBJ databases">
        <title>Genome sequence of the strict anaerobe Clostridium homopropionicum LuHBu1 (DSM 5847T).</title>
        <authorList>
            <person name="Poehlein A."/>
            <person name="Beck M."/>
            <person name="Schiel-Bengelsdorf B."/>
            <person name="Bengelsdorf F.R."/>
            <person name="Daniel R."/>
            <person name="Duerre P."/>
        </authorList>
    </citation>
    <scope>NUCLEOTIDE SEQUENCE [LARGE SCALE GENOMIC DNA]</scope>
    <source>
        <strain evidence="10">DSM 5847</strain>
    </source>
</reference>
<comment type="similarity">
    <text evidence="2 7">Belongs to the DedA family.</text>
</comment>
<comment type="caution">
    <text evidence="9">The sequence shown here is derived from an EMBL/GenBank/DDBJ whole genome shotgun (WGS) entry which is preliminary data.</text>
</comment>